<evidence type="ECO:0000313" key="9">
    <source>
        <dbReference type="Proteomes" id="UP000191110"/>
    </source>
</evidence>
<dbReference type="InterPro" id="IPR029044">
    <property type="entry name" value="Nucleotide-diphossugar_trans"/>
</dbReference>
<dbReference type="Pfam" id="PF00535">
    <property type="entry name" value="Glycos_transf_2"/>
    <property type="match status" value="1"/>
</dbReference>
<keyword evidence="3" id="KW-0328">Glycosyltransferase</keyword>
<accession>A0A1T2L1X4</accession>
<dbReference type="EMBL" id="MPRL01000062">
    <property type="protein sequence ID" value="OOZ39071.1"/>
    <property type="molecule type" value="Genomic_DNA"/>
</dbReference>
<keyword evidence="4" id="KW-0808">Transferase</keyword>
<dbReference type="OrthoDB" id="396512at2"/>
<evidence type="ECO:0000313" key="8">
    <source>
        <dbReference type="EMBL" id="OOZ39071.1"/>
    </source>
</evidence>
<dbReference type="Proteomes" id="UP000191110">
    <property type="component" value="Unassembled WGS sequence"/>
</dbReference>
<evidence type="ECO:0000259" key="7">
    <source>
        <dbReference type="Pfam" id="PF00535"/>
    </source>
</evidence>
<feature type="domain" description="Glycosyltransferase 2-like" evidence="7">
    <location>
        <begin position="47"/>
        <end position="160"/>
    </location>
</feature>
<dbReference type="SUPFAM" id="SSF53448">
    <property type="entry name" value="Nucleotide-diphospho-sugar transferases"/>
    <property type="match status" value="1"/>
</dbReference>
<protein>
    <recommendedName>
        <fullName evidence="7">Glycosyltransferase 2-like domain-containing protein</fullName>
    </recommendedName>
</protein>
<dbReference type="GO" id="GO:0005886">
    <property type="term" value="C:plasma membrane"/>
    <property type="evidence" value="ECO:0007669"/>
    <property type="project" value="UniProtKB-SubCell"/>
</dbReference>
<feature type="transmembrane region" description="Helical" evidence="6">
    <location>
        <begin position="350"/>
        <end position="371"/>
    </location>
</feature>
<evidence type="ECO:0000256" key="4">
    <source>
        <dbReference type="ARBA" id="ARBA00022679"/>
    </source>
</evidence>
<feature type="transmembrane region" description="Helical" evidence="6">
    <location>
        <begin position="324"/>
        <end position="344"/>
    </location>
</feature>
<keyword evidence="6" id="KW-1133">Transmembrane helix</keyword>
<dbReference type="InterPro" id="IPR001173">
    <property type="entry name" value="Glyco_trans_2-like"/>
</dbReference>
<dbReference type="PANTHER" id="PTHR43646:SF2">
    <property type="entry name" value="GLYCOSYLTRANSFERASE 2-LIKE DOMAIN-CONTAINING PROTEIN"/>
    <property type="match status" value="1"/>
</dbReference>
<evidence type="ECO:0000256" key="2">
    <source>
        <dbReference type="ARBA" id="ARBA00022475"/>
    </source>
</evidence>
<organism evidence="8 9">
    <name type="scientific">Solemya pervernicosa gill symbiont</name>
    <dbReference type="NCBI Taxonomy" id="642797"/>
    <lineage>
        <taxon>Bacteria</taxon>
        <taxon>Pseudomonadati</taxon>
        <taxon>Pseudomonadota</taxon>
        <taxon>Gammaproteobacteria</taxon>
        <taxon>sulfur-oxidizing symbionts</taxon>
    </lineage>
</organism>
<dbReference type="Gene3D" id="3.90.550.10">
    <property type="entry name" value="Spore Coat Polysaccharide Biosynthesis Protein SpsA, Chain A"/>
    <property type="match status" value="1"/>
</dbReference>
<sequence length="385" mass="42135">MSDLLLLTLNLIWAALALFFLATIGKTYRYRQQLPDASADSVLPKLSLIIPARDEANNIGECLQCITQLEYPEGALEVIVVDDNSGDATAAIVSEFAQRDSRIQLISADPLPEGWMGKSHACWQGVAAASGEWLLFVDADTYLKPTAARDALAYALSNAREFLSVIPFQQVISFQERIALPGVFLGFATAIDFDRVNDPDDSYALANGQFLLFSRSAYQQIGGHEAIRGETSDDLAFARAIKAAHIGGYTLFGDQQIETRMYRSLGAIWRGFSKNAIEIMHATSTGRCMSDALRSLLLSLGTLLPIATYCATPETASMLQNATLTLSIVTLASLLLIFTLALHALRIPVIYLLALPFGLALHGAIIINAYLRQKTGKREWKGRHY</sequence>
<keyword evidence="6" id="KW-0812">Transmembrane</keyword>
<evidence type="ECO:0000256" key="3">
    <source>
        <dbReference type="ARBA" id="ARBA00022676"/>
    </source>
</evidence>
<evidence type="ECO:0000256" key="1">
    <source>
        <dbReference type="ARBA" id="ARBA00004236"/>
    </source>
</evidence>
<evidence type="ECO:0000256" key="5">
    <source>
        <dbReference type="ARBA" id="ARBA00023136"/>
    </source>
</evidence>
<dbReference type="RefSeq" id="WP_078484544.1">
    <property type="nucleotide sequence ID" value="NZ_MPRL01000062.1"/>
</dbReference>
<dbReference type="AlphaFoldDB" id="A0A1T2L1X4"/>
<comment type="subcellular location">
    <subcellularLocation>
        <location evidence="1">Cell membrane</location>
    </subcellularLocation>
</comment>
<proteinExistence type="predicted"/>
<keyword evidence="2" id="KW-1003">Cell membrane</keyword>
<name>A0A1T2L1X4_9GAMM</name>
<dbReference type="PANTHER" id="PTHR43646">
    <property type="entry name" value="GLYCOSYLTRANSFERASE"/>
    <property type="match status" value="1"/>
</dbReference>
<keyword evidence="5 6" id="KW-0472">Membrane</keyword>
<comment type="caution">
    <text evidence="8">The sequence shown here is derived from an EMBL/GenBank/DDBJ whole genome shotgun (WGS) entry which is preliminary data.</text>
</comment>
<dbReference type="GO" id="GO:0016757">
    <property type="term" value="F:glycosyltransferase activity"/>
    <property type="evidence" value="ECO:0007669"/>
    <property type="project" value="UniProtKB-KW"/>
</dbReference>
<keyword evidence="9" id="KW-1185">Reference proteome</keyword>
<gene>
    <name evidence="8" type="ORF">BOW53_13125</name>
</gene>
<evidence type="ECO:0000256" key="6">
    <source>
        <dbReference type="SAM" id="Phobius"/>
    </source>
</evidence>
<reference evidence="8 9" key="1">
    <citation type="submission" date="2016-11" db="EMBL/GenBank/DDBJ databases">
        <title>Mixed transmission modes and dynamic genome evolution in an obligate animal-bacterial symbiosis.</title>
        <authorList>
            <person name="Russell S.L."/>
            <person name="Corbett-Detig R.B."/>
            <person name="Cavanaugh C.M."/>
        </authorList>
    </citation>
    <scope>NUCLEOTIDE SEQUENCE [LARGE SCALE GENOMIC DNA]</scope>
    <source>
        <strain evidence="8">Sveles-Q1</strain>
    </source>
</reference>